<dbReference type="Proteomes" id="UP000663829">
    <property type="component" value="Unassembled WGS sequence"/>
</dbReference>
<dbReference type="Proteomes" id="UP000681722">
    <property type="component" value="Unassembled WGS sequence"/>
</dbReference>
<keyword evidence="5" id="KW-0862">Zinc</keyword>
<keyword evidence="7 8" id="KW-0694">RNA-binding</keyword>
<dbReference type="EMBL" id="CAJNOQ010003319">
    <property type="protein sequence ID" value="CAF1006379.1"/>
    <property type="molecule type" value="Genomic_DNA"/>
</dbReference>
<dbReference type="PANTHER" id="PTHR12887">
    <property type="entry name" value="NANOS PROTEIN"/>
    <property type="match status" value="1"/>
</dbReference>
<dbReference type="PROSITE" id="PS51522">
    <property type="entry name" value="ZF_NANOS"/>
    <property type="match status" value="1"/>
</dbReference>
<evidence type="ECO:0000313" key="15">
    <source>
        <dbReference type="Proteomes" id="UP000663829"/>
    </source>
</evidence>
<dbReference type="EMBL" id="CAJNOK010007690">
    <property type="protein sequence ID" value="CAF1041763.1"/>
    <property type="molecule type" value="Genomic_DNA"/>
</dbReference>
<dbReference type="Gene3D" id="4.10.60.30">
    <property type="entry name" value="Nanos, RNA-binding domain"/>
    <property type="match status" value="1"/>
</dbReference>
<evidence type="ECO:0000256" key="8">
    <source>
        <dbReference type="PROSITE-ProRule" id="PRU00855"/>
    </source>
</evidence>
<dbReference type="GO" id="GO:0005737">
    <property type="term" value="C:cytoplasm"/>
    <property type="evidence" value="ECO:0007669"/>
    <property type="project" value="UniProtKB-SubCell"/>
</dbReference>
<feature type="domain" description="Nanos-type" evidence="10">
    <location>
        <begin position="136"/>
        <end position="192"/>
    </location>
</feature>
<keyword evidence="6 8" id="KW-0810">Translation regulation</keyword>
<dbReference type="InterPro" id="IPR024161">
    <property type="entry name" value="Znf_nanos-typ"/>
</dbReference>
<evidence type="ECO:0000259" key="10">
    <source>
        <dbReference type="PROSITE" id="PS51522"/>
    </source>
</evidence>
<evidence type="ECO:0000256" key="9">
    <source>
        <dbReference type="SAM" id="MobiDB-lite"/>
    </source>
</evidence>
<evidence type="ECO:0000256" key="1">
    <source>
        <dbReference type="ARBA" id="ARBA00004496"/>
    </source>
</evidence>
<dbReference type="Pfam" id="PF05741">
    <property type="entry name" value="zf-nanos"/>
    <property type="match status" value="1"/>
</dbReference>
<dbReference type="AlphaFoldDB" id="A0A814H7J3"/>
<evidence type="ECO:0000256" key="4">
    <source>
        <dbReference type="ARBA" id="ARBA00022771"/>
    </source>
</evidence>
<dbReference type="EMBL" id="CAJOBA010007696">
    <property type="protein sequence ID" value="CAF3809672.1"/>
    <property type="molecule type" value="Genomic_DNA"/>
</dbReference>
<evidence type="ECO:0000313" key="11">
    <source>
        <dbReference type="EMBL" id="CAF1006379.1"/>
    </source>
</evidence>
<dbReference type="EMBL" id="CAJOBC010003319">
    <property type="protein sequence ID" value="CAF3777636.1"/>
    <property type="molecule type" value="Genomic_DNA"/>
</dbReference>
<evidence type="ECO:0000313" key="12">
    <source>
        <dbReference type="EMBL" id="CAF1041763.1"/>
    </source>
</evidence>
<comment type="similarity">
    <text evidence="8">Belongs to the nanos family.</text>
</comment>
<accession>A0A814H7J3</accession>
<keyword evidence="4 8" id="KW-0863">Zinc-finger</keyword>
<comment type="subcellular location">
    <subcellularLocation>
        <location evidence="1">Cytoplasm</location>
    </subcellularLocation>
</comment>
<gene>
    <name evidence="11" type="ORF">GPM918_LOCUS14030</name>
    <name evidence="12" type="ORF">OVA965_LOCUS16521</name>
    <name evidence="13" type="ORF">SRO942_LOCUS14030</name>
    <name evidence="14" type="ORF">TMI583_LOCUS16521</name>
</gene>
<dbReference type="GO" id="GO:0006417">
    <property type="term" value="P:regulation of translation"/>
    <property type="evidence" value="ECO:0007669"/>
    <property type="project" value="UniProtKB-UniRule"/>
</dbReference>
<dbReference type="GO" id="GO:0003723">
    <property type="term" value="F:RNA binding"/>
    <property type="evidence" value="ECO:0007669"/>
    <property type="project" value="UniProtKB-UniRule"/>
</dbReference>
<evidence type="ECO:0000256" key="7">
    <source>
        <dbReference type="ARBA" id="ARBA00022884"/>
    </source>
</evidence>
<evidence type="ECO:0000256" key="2">
    <source>
        <dbReference type="ARBA" id="ARBA00022490"/>
    </source>
</evidence>
<feature type="region of interest" description="Disordered" evidence="9">
    <location>
        <begin position="72"/>
        <end position="96"/>
    </location>
</feature>
<dbReference type="GO" id="GO:0008270">
    <property type="term" value="F:zinc ion binding"/>
    <property type="evidence" value="ECO:0007669"/>
    <property type="project" value="UniProtKB-KW"/>
</dbReference>
<dbReference type="InterPro" id="IPR008705">
    <property type="entry name" value="Nanos/Xcar2"/>
</dbReference>
<dbReference type="InterPro" id="IPR038129">
    <property type="entry name" value="Nanos_sf"/>
</dbReference>
<feature type="compositionally biased region" description="Low complexity" evidence="9">
    <location>
        <begin position="82"/>
        <end position="95"/>
    </location>
</feature>
<keyword evidence="2" id="KW-0963">Cytoplasm</keyword>
<evidence type="ECO:0000313" key="14">
    <source>
        <dbReference type="EMBL" id="CAF3809672.1"/>
    </source>
</evidence>
<keyword evidence="3" id="KW-0479">Metal-binding</keyword>
<dbReference type="Proteomes" id="UP000682733">
    <property type="component" value="Unassembled WGS sequence"/>
</dbReference>
<reference evidence="11" key="1">
    <citation type="submission" date="2021-02" db="EMBL/GenBank/DDBJ databases">
        <authorList>
            <person name="Nowell W R."/>
        </authorList>
    </citation>
    <scope>NUCLEOTIDE SEQUENCE</scope>
</reference>
<proteinExistence type="inferred from homology"/>
<keyword evidence="15" id="KW-1185">Reference proteome</keyword>
<evidence type="ECO:0000256" key="6">
    <source>
        <dbReference type="ARBA" id="ARBA00022845"/>
    </source>
</evidence>
<dbReference type="OrthoDB" id="10010129at2759"/>
<dbReference type="Proteomes" id="UP000677228">
    <property type="component" value="Unassembled WGS sequence"/>
</dbReference>
<protein>
    <recommendedName>
        <fullName evidence="10">Nanos-type domain-containing protein</fullName>
    </recommendedName>
</protein>
<organism evidence="11 15">
    <name type="scientific">Didymodactylos carnosus</name>
    <dbReference type="NCBI Taxonomy" id="1234261"/>
    <lineage>
        <taxon>Eukaryota</taxon>
        <taxon>Metazoa</taxon>
        <taxon>Spiralia</taxon>
        <taxon>Gnathifera</taxon>
        <taxon>Rotifera</taxon>
        <taxon>Eurotatoria</taxon>
        <taxon>Bdelloidea</taxon>
        <taxon>Philodinida</taxon>
        <taxon>Philodinidae</taxon>
        <taxon>Didymodactylos</taxon>
    </lineage>
</organism>
<evidence type="ECO:0000256" key="5">
    <source>
        <dbReference type="ARBA" id="ARBA00022833"/>
    </source>
</evidence>
<comment type="caution">
    <text evidence="11">The sequence shown here is derived from an EMBL/GenBank/DDBJ whole genome shotgun (WGS) entry which is preliminary data.</text>
</comment>
<evidence type="ECO:0000313" key="13">
    <source>
        <dbReference type="EMBL" id="CAF3777636.1"/>
    </source>
</evidence>
<sequence length="220" mass="25166">MYHVKRSSTSKLMIKQLQSQLLTFPTSFNYPYYNDQTIQYDPMNYKFDTDVMMNNNTYSYFQNALFNEQPSIQQHGERKSSDSTSSPSPASSSDSGFGADHHFGMGNLMVDNNSLLVNNGNLNHVLNNQINGQPTLCYYCKNHHQPECLYTSHDTYDENGKLVCPLLKFCTCPMCQRAKQLDINISSRSNDIIDDDEDMDGRQTDSGGSKLFLEYYMKNT</sequence>
<evidence type="ECO:0000256" key="3">
    <source>
        <dbReference type="ARBA" id="ARBA00022723"/>
    </source>
</evidence>
<name>A0A814H7J3_9BILA</name>